<evidence type="ECO:0000313" key="2">
    <source>
        <dbReference type="WBParaSite" id="PS1159_v2.g15170.t1"/>
    </source>
</evidence>
<dbReference type="Proteomes" id="UP000887580">
    <property type="component" value="Unplaced"/>
</dbReference>
<proteinExistence type="predicted"/>
<name>A0AC35F9F1_9BILA</name>
<evidence type="ECO:0000313" key="1">
    <source>
        <dbReference type="Proteomes" id="UP000887580"/>
    </source>
</evidence>
<reference evidence="2" key="1">
    <citation type="submission" date="2022-11" db="UniProtKB">
        <authorList>
            <consortium name="WormBaseParasite"/>
        </authorList>
    </citation>
    <scope>IDENTIFICATION</scope>
</reference>
<organism evidence="1 2">
    <name type="scientific">Panagrolaimus sp. PS1159</name>
    <dbReference type="NCBI Taxonomy" id="55785"/>
    <lineage>
        <taxon>Eukaryota</taxon>
        <taxon>Metazoa</taxon>
        <taxon>Ecdysozoa</taxon>
        <taxon>Nematoda</taxon>
        <taxon>Chromadorea</taxon>
        <taxon>Rhabditida</taxon>
        <taxon>Tylenchina</taxon>
        <taxon>Panagrolaimomorpha</taxon>
        <taxon>Panagrolaimoidea</taxon>
        <taxon>Panagrolaimidae</taxon>
        <taxon>Panagrolaimus</taxon>
    </lineage>
</organism>
<dbReference type="WBParaSite" id="PS1159_v2.g15170.t1">
    <property type="protein sequence ID" value="PS1159_v2.g15170.t1"/>
    <property type="gene ID" value="PS1159_v2.g15170"/>
</dbReference>
<sequence length="429" mass="49779">MRFSPSFIFVISERVLAPRDFRRPLFSESLGSTQGLAVAYDSFPIRMPGIYHQVQRRVSPLNYVIPERMPSRCPCCGTDSQLYCSKCVLDHFLHPHNFARRRDQLNRRKAEIAQIFQKRRRIAELRAQINDKKENIQHLKEFRDSKTKELQRNEKNVSALKRKMQTHKERIIGQKQAEEELRKVFAKACRDRHQIIAKYSQQLSALFPIIESAPQGSNDNPDNKIQQMIEEAGFGDKNKNQKYSEAAKRMPTIKTFYKVRGCLVPGENDYNDVLTEISDHRALASRSSRETIAGLAYTAQYVNAISYLYDLYIPFKLHIDDLIASEGWSRELFETDAFCLNLSIALMCLHSGIDSKMLHFKKPFYNLKLLQEVLMNGNPHSIAVFHPKDDRLHKEIVTELKQLSWLESAETGFDVNDVEDDWVDVVKTH</sequence>
<protein>
    <submittedName>
        <fullName evidence="2">Uncharacterized protein</fullName>
    </submittedName>
</protein>
<accession>A0AC35F9F1</accession>